<evidence type="ECO:0000256" key="4">
    <source>
        <dbReference type="ARBA" id="ARBA00022723"/>
    </source>
</evidence>
<dbReference type="InterPro" id="IPR001357">
    <property type="entry name" value="BRCT_dom"/>
</dbReference>
<dbReference type="NCBIfam" id="NF005932">
    <property type="entry name" value="PRK07956.1"/>
    <property type="match status" value="1"/>
</dbReference>
<keyword evidence="6 11" id="KW-0862">Zinc</keyword>
<feature type="binding site" evidence="11">
    <location>
        <position position="446"/>
    </location>
    <ligand>
        <name>Zn(2+)</name>
        <dbReference type="ChEBI" id="CHEBI:29105"/>
    </ligand>
</feature>
<dbReference type="NCBIfam" id="TIGR00575">
    <property type="entry name" value="dnlj"/>
    <property type="match status" value="1"/>
</dbReference>
<name>A0ABX8B2U3_9BACT</name>
<dbReference type="Gene3D" id="1.10.287.610">
    <property type="entry name" value="Helix hairpin bin"/>
    <property type="match status" value="1"/>
</dbReference>
<dbReference type="InterPro" id="IPR004150">
    <property type="entry name" value="NAD_DNA_ligase_OB"/>
</dbReference>
<dbReference type="SUPFAM" id="SSF50249">
    <property type="entry name" value="Nucleic acid-binding proteins"/>
    <property type="match status" value="1"/>
</dbReference>
<comment type="function">
    <text evidence="1 11">DNA ligase that catalyzes the formation of phosphodiester linkages between 5'-phosphoryl and 3'-hydroxyl groups in double-stranded DNA using NAD as a coenzyme and as the energy source for the reaction. It is essential for DNA replication and repair of damaged DNA.</text>
</comment>
<dbReference type="PROSITE" id="PS01055">
    <property type="entry name" value="DNA_LIGASE_N1"/>
    <property type="match status" value="1"/>
</dbReference>
<dbReference type="PANTHER" id="PTHR23389:SF9">
    <property type="entry name" value="DNA LIGASE"/>
    <property type="match status" value="1"/>
</dbReference>
<evidence type="ECO:0000259" key="12">
    <source>
        <dbReference type="PROSITE" id="PS50172"/>
    </source>
</evidence>
<accession>A0ABX8B2U3</accession>
<dbReference type="SUPFAM" id="SSF47781">
    <property type="entry name" value="RuvA domain 2-like"/>
    <property type="match status" value="1"/>
</dbReference>
<dbReference type="SUPFAM" id="SSF56091">
    <property type="entry name" value="DNA ligase/mRNA capping enzyme, catalytic domain"/>
    <property type="match status" value="1"/>
</dbReference>
<dbReference type="CDD" id="cd17748">
    <property type="entry name" value="BRCT_DNA_ligase_like"/>
    <property type="match status" value="1"/>
</dbReference>
<evidence type="ECO:0000256" key="3">
    <source>
        <dbReference type="ARBA" id="ARBA00022705"/>
    </source>
</evidence>
<dbReference type="PANTHER" id="PTHR23389">
    <property type="entry name" value="CHROMOSOME TRANSMISSION FIDELITY FACTOR 18"/>
    <property type="match status" value="1"/>
</dbReference>
<dbReference type="Pfam" id="PF01653">
    <property type="entry name" value="DNA_ligase_aden"/>
    <property type="match status" value="1"/>
</dbReference>
<feature type="binding site" evidence="11">
    <location>
        <begin position="48"/>
        <end position="52"/>
    </location>
    <ligand>
        <name>NAD(+)</name>
        <dbReference type="ChEBI" id="CHEBI:57540"/>
    </ligand>
</feature>
<evidence type="ECO:0000256" key="11">
    <source>
        <dbReference type="HAMAP-Rule" id="MF_01588"/>
    </source>
</evidence>
<feature type="binding site" evidence="11">
    <location>
        <position position="127"/>
    </location>
    <ligand>
        <name>NAD(+)</name>
        <dbReference type="ChEBI" id="CHEBI:57540"/>
    </ligand>
</feature>
<proteinExistence type="inferred from homology"/>
<evidence type="ECO:0000313" key="14">
    <source>
        <dbReference type="Proteomes" id="UP000677668"/>
    </source>
</evidence>
<dbReference type="Gene3D" id="6.20.10.30">
    <property type="match status" value="1"/>
</dbReference>
<gene>
    <name evidence="11 13" type="primary">ligA</name>
    <name evidence="13" type="ORF">J8C05_14950</name>
</gene>
<feature type="binding site" evidence="11">
    <location>
        <position position="420"/>
    </location>
    <ligand>
        <name>Zn(2+)</name>
        <dbReference type="ChEBI" id="CHEBI:29105"/>
    </ligand>
</feature>
<dbReference type="PROSITE" id="PS50172">
    <property type="entry name" value="BRCT"/>
    <property type="match status" value="1"/>
</dbReference>
<keyword evidence="7 11" id="KW-0460">Magnesium</keyword>
<dbReference type="HAMAP" id="MF_01588">
    <property type="entry name" value="DNA_ligase_A"/>
    <property type="match status" value="1"/>
</dbReference>
<dbReference type="SMART" id="SM00532">
    <property type="entry name" value="LIGANc"/>
    <property type="match status" value="1"/>
</dbReference>
<keyword evidence="11" id="KW-0464">Manganese</keyword>
<dbReference type="RefSeq" id="WP_211423541.1">
    <property type="nucleotide sequence ID" value="NZ_CP072643.1"/>
</dbReference>
<dbReference type="PIRSF" id="PIRSF001604">
    <property type="entry name" value="LigA"/>
    <property type="match status" value="1"/>
</dbReference>
<evidence type="ECO:0000256" key="8">
    <source>
        <dbReference type="ARBA" id="ARBA00023027"/>
    </source>
</evidence>
<sequence>MSDASPTLFSESLPLTREAAEREAAALRAEIARHDELYYQQHAPVISDYDYDQLVKRLQAIEAEFPDLITPDSPTQRIGGRPSEGFASVPHRIRMLSLDNVYSPDELREWEARCRRACDGPFDYVAELKIDGLSLALRYTDGLLTEAITRGDGLTGDLVTENARTIRQIPLRLAQPLAADIEVRGEVYLPLSAFRRLNADLEAEGEKTFVNPRNAAAGTMKLLDSRVVASRRLAMFCYELFADGVKPFATHWESLEWLRQAGFPVNPHARRCATLDEVLAYCAEMESQRMARDYDTDGVVVKINPVRVQDELGATAKAPRWAVAYKFAPMQAQTRLRGVTWQVGRLGTLTPVAELEPVFVAGTTVARASLHNEDQIQRLDVRQGDLVIVEKSGDIIPQVVGVVMAARTGAETPVGVPEYCPGCPERQVRLVRPEGEVAWRCPEMHCPTKLRQQVQHFASRPAMDIEGLGEVLVDKLVREGLVTDVADLYALTAEQVAALERLGEKSAANLMAQLERSRTAGLERLIFALGIPDVGRRKAQLLAQHFGSLAALAAASEAELVAVRDIGPSTAAHIRQWFADARHQQTVARLEAAGVVTRLDSSGAGTTARLAGKQFVLTGTLPNLTREEATARIEAAGGRVTSAVSKKTDYVVVGENPGSKLARAEALGIPVLDEAGLLALLAG</sequence>
<evidence type="ECO:0000256" key="7">
    <source>
        <dbReference type="ARBA" id="ARBA00022842"/>
    </source>
</evidence>
<dbReference type="GO" id="GO:0003911">
    <property type="term" value="F:DNA ligase (NAD+) activity"/>
    <property type="evidence" value="ECO:0007669"/>
    <property type="project" value="UniProtKB-EC"/>
</dbReference>
<dbReference type="EMBL" id="CP072643">
    <property type="protein sequence ID" value="QUV95307.1"/>
    <property type="molecule type" value="Genomic_DNA"/>
</dbReference>
<feature type="active site" description="N6-AMP-lysine intermediate" evidence="11">
    <location>
        <position position="129"/>
    </location>
</feature>
<comment type="cofactor">
    <cofactor evidence="11">
        <name>Mg(2+)</name>
        <dbReference type="ChEBI" id="CHEBI:18420"/>
    </cofactor>
    <cofactor evidence="11">
        <name>Mn(2+)</name>
        <dbReference type="ChEBI" id="CHEBI:29035"/>
    </cofactor>
</comment>
<feature type="domain" description="BRCT" evidence="12">
    <location>
        <begin position="605"/>
        <end position="683"/>
    </location>
</feature>
<dbReference type="SUPFAM" id="SSF52113">
    <property type="entry name" value="BRCT domain"/>
    <property type="match status" value="1"/>
</dbReference>
<comment type="similarity">
    <text evidence="11">Belongs to the NAD-dependent DNA ligase family. LigA subfamily.</text>
</comment>
<protein>
    <recommendedName>
        <fullName evidence="11">DNA ligase</fullName>
        <ecNumber evidence="11">6.5.1.2</ecNumber>
    </recommendedName>
    <alternativeName>
        <fullName evidence="11">Polydeoxyribonucleotide synthase [NAD(+)]</fullName>
    </alternativeName>
</protein>
<dbReference type="InterPro" id="IPR001679">
    <property type="entry name" value="DNA_ligase"/>
</dbReference>
<reference evidence="13 14" key="1">
    <citation type="submission" date="2021-03" db="EMBL/GenBank/DDBJ databases">
        <title>Genomic and phenotypic characterization of Chloracidobacterium isolates provides evidence for multiple species.</title>
        <authorList>
            <person name="Saini M.K."/>
            <person name="Costas A.M.G."/>
            <person name="Tank M."/>
            <person name="Bryant D.A."/>
        </authorList>
    </citation>
    <scope>NUCLEOTIDE SEQUENCE [LARGE SCALE GENOMIC DNA]</scope>
    <source>
        <strain evidence="13 14">N</strain>
    </source>
</reference>
<dbReference type="InterPro" id="IPR012340">
    <property type="entry name" value="NA-bd_OB-fold"/>
</dbReference>
<feature type="binding site" evidence="11">
    <location>
        <position position="150"/>
    </location>
    <ligand>
        <name>NAD(+)</name>
        <dbReference type="ChEBI" id="CHEBI:57540"/>
    </ligand>
</feature>
<dbReference type="SMART" id="SM00292">
    <property type="entry name" value="BRCT"/>
    <property type="match status" value="1"/>
</dbReference>
<organism evidence="13 14">
    <name type="scientific">Chloracidobacterium sp. N</name>
    <dbReference type="NCBI Taxonomy" id="2821540"/>
    <lineage>
        <taxon>Bacteria</taxon>
        <taxon>Pseudomonadati</taxon>
        <taxon>Acidobacteriota</taxon>
        <taxon>Terriglobia</taxon>
        <taxon>Terriglobales</taxon>
        <taxon>Acidobacteriaceae</taxon>
        <taxon>Chloracidobacterium</taxon>
        <taxon>Chloracidobacterium aggregatum</taxon>
    </lineage>
</organism>
<keyword evidence="4 11" id="KW-0479">Metal-binding</keyword>
<evidence type="ECO:0000256" key="1">
    <source>
        <dbReference type="ARBA" id="ARBA00004067"/>
    </source>
</evidence>
<dbReference type="Pfam" id="PF00533">
    <property type="entry name" value="BRCT"/>
    <property type="match status" value="1"/>
</dbReference>
<feature type="binding site" evidence="11">
    <location>
        <position position="302"/>
    </location>
    <ligand>
        <name>NAD(+)</name>
        <dbReference type="ChEBI" id="CHEBI:57540"/>
    </ligand>
</feature>
<keyword evidence="5 11" id="KW-0227">DNA damage</keyword>
<keyword evidence="8 11" id="KW-0520">NAD</keyword>
<evidence type="ECO:0000256" key="5">
    <source>
        <dbReference type="ARBA" id="ARBA00022763"/>
    </source>
</evidence>
<dbReference type="CDD" id="cd00114">
    <property type="entry name" value="LIGANc"/>
    <property type="match status" value="1"/>
</dbReference>
<dbReference type="Pfam" id="PF12826">
    <property type="entry name" value="HHH_2"/>
    <property type="match status" value="1"/>
</dbReference>
<evidence type="ECO:0000256" key="6">
    <source>
        <dbReference type="ARBA" id="ARBA00022833"/>
    </source>
</evidence>
<dbReference type="InterPro" id="IPR013839">
    <property type="entry name" value="DNAligase_adenylation"/>
</dbReference>
<feature type="binding site" evidence="11">
    <location>
        <position position="423"/>
    </location>
    <ligand>
        <name>Zn(2+)</name>
        <dbReference type="ChEBI" id="CHEBI:29105"/>
    </ligand>
</feature>
<dbReference type="Gene3D" id="3.30.470.30">
    <property type="entry name" value="DNA ligase/mRNA capping enzyme"/>
    <property type="match status" value="1"/>
</dbReference>
<feature type="binding site" evidence="11">
    <location>
        <position position="326"/>
    </location>
    <ligand>
        <name>NAD(+)</name>
        <dbReference type="ChEBI" id="CHEBI:57540"/>
    </ligand>
</feature>
<keyword evidence="2 11" id="KW-0436">Ligase</keyword>
<dbReference type="EC" id="6.5.1.2" evidence="11"/>
<dbReference type="Pfam" id="PF03120">
    <property type="entry name" value="OB_DNA_ligase"/>
    <property type="match status" value="1"/>
</dbReference>
<keyword evidence="14" id="KW-1185">Reference proteome</keyword>
<keyword evidence="9 11" id="KW-0234">DNA repair</keyword>
<comment type="caution">
    <text evidence="11">Lacks conserved residue(s) required for the propagation of feature annotation.</text>
</comment>
<evidence type="ECO:0000256" key="2">
    <source>
        <dbReference type="ARBA" id="ARBA00022598"/>
    </source>
</evidence>
<feature type="binding site" evidence="11">
    <location>
        <position position="186"/>
    </location>
    <ligand>
        <name>NAD(+)</name>
        <dbReference type="ChEBI" id="CHEBI:57540"/>
    </ligand>
</feature>
<keyword evidence="3 11" id="KW-0235">DNA replication</keyword>
<dbReference type="InterPro" id="IPR041663">
    <property type="entry name" value="DisA/LigA_HHH"/>
</dbReference>
<dbReference type="Gene3D" id="3.40.50.10190">
    <property type="entry name" value="BRCT domain"/>
    <property type="match status" value="1"/>
</dbReference>
<evidence type="ECO:0000313" key="13">
    <source>
        <dbReference type="EMBL" id="QUV95307.1"/>
    </source>
</evidence>
<dbReference type="InterPro" id="IPR003583">
    <property type="entry name" value="Hlx-hairpin-Hlx_DNA-bd_motif"/>
</dbReference>
<dbReference type="InterPro" id="IPR018239">
    <property type="entry name" value="DNA_ligase_AS"/>
</dbReference>
<dbReference type="InterPro" id="IPR036420">
    <property type="entry name" value="BRCT_dom_sf"/>
</dbReference>
<evidence type="ECO:0000256" key="9">
    <source>
        <dbReference type="ARBA" id="ARBA00023204"/>
    </source>
</evidence>
<feature type="binding site" evidence="11">
    <location>
        <begin position="97"/>
        <end position="98"/>
    </location>
    <ligand>
        <name>NAD(+)</name>
        <dbReference type="ChEBI" id="CHEBI:57540"/>
    </ligand>
</feature>
<dbReference type="Proteomes" id="UP000677668">
    <property type="component" value="Chromosome 2"/>
</dbReference>
<comment type="catalytic activity">
    <reaction evidence="10 11">
        <text>NAD(+) + (deoxyribonucleotide)n-3'-hydroxyl + 5'-phospho-(deoxyribonucleotide)m = (deoxyribonucleotide)n+m + AMP + beta-nicotinamide D-nucleotide.</text>
        <dbReference type="EC" id="6.5.1.2"/>
    </reaction>
</comment>
<dbReference type="Gene3D" id="2.40.50.140">
    <property type="entry name" value="Nucleic acid-binding proteins"/>
    <property type="match status" value="1"/>
</dbReference>
<dbReference type="InterPro" id="IPR010994">
    <property type="entry name" value="RuvA_2-like"/>
</dbReference>
<dbReference type="Gene3D" id="1.10.150.20">
    <property type="entry name" value="5' to 3' exonuclease, C-terminal subdomain"/>
    <property type="match status" value="2"/>
</dbReference>
<dbReference type="Pfam" id="PF14520">
    <property type="entry name" value="HHH_5"/>
    <property type="match status" value="1"/>
</dbReference>
<dbReference type="SMART" id="SM00278">
    <property type="entry name" value="HhH1"/>
    <property type="match status" value="4"/>
</dbReference>
<evidence type="ECO:0000256" key="10">
    <source>
        <dbReference type="ARBA" id="ARBA00034005"/>
    </source>
</evidence>
<dbReference type="InterPro" id="IPR013840">
    <property type="entry name" value="DNAligase_N"/>
</dbReference>